<dbReference type="EMBL" id="FXAN01000025">
    <property type="protein sequence ID" value="SMF98399.1"/>
    <property type="molecule type" value="Genomic_DNA"/>
</dbReference>
<name>A0A238GZJ0_9BURK</name>
<gene>
    <name evidence="1" type="ORF">BSIN_1682</name>
</gene>
<accession>A0A238GZJ0</accession>
<reference evidence="1 2" key="1">
    <citation type="submission" date="2017-04" db="EMBL/GenBank/DDBJ databases">
        <authorList>
            <person name="Afonso C.L."/>
            <person name="Miller P.J."/>
            <person name="Scott M.A."/>
            <person name="Spackman E."/>
            <person name="Goraichik I."/>
            <person name="Dimitrov K.M."/>
            <person name="Suarez D.L."/>
            <person name="Swayne D.E."/>
        </authorList>
    </citation>
    <scope>NUCLEOTIDE SEQUENCE [LARGE SCALE GENOMIC DNA]</scope>
    <source>
        <strain evidence="1">LMG 28154</strain>
    </source>
</reference>
<proteinExistence type="predicted"/>
<protein>
    <submittedName>
        <fullName evidence="1">Channel-forming transporter/cytolysins activator of TpsB family</fullName>
    </submittedName>
</protein>
<organism evidence="1 2">
    <name type="scientific">Burkholderia singularis</name>
    <dbReference type="NCBI Taxonomy" id="1503053"/>
    <lineage>
        <taxon>Bacteria</taxon>
        <taxon>Pseudomonadati</taxon>
        <taxon>Pseudomonadota</taxon>
        <taxon>Betaproteobacteria</taxon>
        <taxon>Burkholderiales</taxon>
        <taxon>Burkholderiaceae</taxon>
        <taxon>Burkholderia</taxon>
        <taxon>pseudomallei group</taxon>
    </lineage>
</organism>
<dbReference type="AlphaFoldDB" id="A0A238GZJ0"/>
<sequence>MRWRRNNTFVEIGSTDRYYFGDAQIDGMLTYRQRIDSIRVHADTAARISNPKYRDEWPHSTRIDRAVCVQADRSCFVDEWR</sequence>
<evidence type="ECO:0000313" key="2">
    <source>
        <dbReference type="Proteomes" id="UP000198460"/>
    </source>
</evidence>
<dbReference type="Proteomes" id="UP000198460">
    <property type="component" value="Unassembled WGS sequence"/>
</dbReference>
<evidence type="ECO:0000313" key="1">
    <source>
        <dbReference type="EMBL" id="SMF98399.1"/>
    </source>
</evidence>